<name>A0A0G4GGA7_VITBC</name>
<feature type="compositionally biased region" description="Basic and acidic residues" evidence="1">
    <location>
        <begin position="1"/>
        <end position="10"/>
    </location>
</feature>
<dbReference type="VEuPathDB" id="CryptoDB:Vbra_17750"/>
<feature type="region of interest" description="Disordered" evidence="1">
    <location>
        <begin position="1"/>
        <end position="246"/>
    </location>
</feature>
<protein>
    <submittedName>
        <fullName evidence="2">Uncharacterized protein</fullName>
    </submittedName>
</protein>
<proteinExistence type="predicted"/>
<feature type="compositionally biased region" description="Polar residues" evidence="1">
    <location>
        <begin position="234"/>
        <end position="246"/>
    </location>
</feature>
<feature type="compositionally biased region" description="Basic and acidic residues" evidence="1">
    <location>
        <begin position="173"/>
        <end position="200"/>
    </location>
</feature>
<feature type="compositionally biased region" description="Basic and acidic residues" evidence="1">
    <location>
        <begin position="54"/>
        <end position="65"/>
    </location>
</feature>
<reference evidence="2 3" key="1">
    <citation type="submission" date="2014-11" db="EMBL/GenBank/DDBJ databases">
        <authorList>
            <person name="Zhu J."/>
            <person name="Qi W."/>
            <person name="Song R."/>
        </authorList>
    </citation>
    <scope>NUCLEOTIDE SEQUENCE [LARGE SCALE GENOMIC DNA]</scope>
</reference>
<feature type="compositionally biased region" description="Gly residues" evidence="1">
    <location>
        <begin position="158"/>
        <end position="168"/>
    </location>
</feature>
<dbReference type="Proteomes" id="UP000041254">
    <property type="component" value="Unassembled WGS sequence"/>
</dbReference>
<accession>A0A0G4GGA7</accession>
<feature type="compositionally biased region" description="Pro residues" evidence="1">
    <location>
        <begin position="41"/>
        <end position="51"/>
    </location>
</feature>
<gene>
    <name evidence="2" type="ORF">Vbra_17750</name>
</gene>
<organism evidence="2 3">
    <name type="scientific">Vitrella brassicaformis (strain CCMP3155)</name>
    <dbReference type="NCBI Taxonomy" id="1169540"/>
    <lineage>
        <taxon>Eukaryota</taxon>
        <taxon>Sar</taxon>
        <taxon>Alveolata</taxon>
        <taxon>Colpodellida</taxon>
        <taxon>Vitrellaceae</taxon>
        <taxon>Vitrella</taxon>
    </lineage>
</organism>
<feature type="compositionally biased region" description="Basic and acidic residues" evidence="1">
    <location>
        <begin position="210"/>
        <end position="226"/>
    </location>
</feature>
<dbReference type="EMBL" id="CDMY01000656">
    <property type="protein sequence ID" value="CEM28650.1"/>
    <property type="molecule type" value="Genomic_DNA"/>
</dbReference>
<feature type="compositionally biased region" description="Low complexity" evidence="1">
    <location>
        <begin position="122"/>
        <end position="134"/>
    </location>
</feature>
<dbReference type="AlphaFoldDB" id="A0A0G4GGA7"/>
<evidence type="ECO:0000256" key="1">
    <source>
        <dbReference type="SAM" id="MobiDB-lite"/>
    </source>
</evidence>
<evidence type="ECO:0000313" key="3">
    <source>
        <dbReference type="Proteomes" id="UP000041254"/>
    </source>
</evidence>
<evidence type="ECO:0000313" key="2">
    <source>
        <dbReference type="EMBL" id="CEM28650.1"/>
    </source>
</evidence>
<feature type="compositionally biased region" description="Pro residues" evidence="1">
    <location>
        <begin position="104"/>
        <end position="117"/>
    </location>
</feature>
<keyword evidence="3" id="KW-1185">Reference proteome</keyword>
<dbReference type="InParanoid" id="A0A0G4GGA7"/>
<sequence length="246" mass="27033">MATVEVDLRSSPRSHPKGSSRVDHRRAQAASSPLRRRVHYVPPPPRPPLPKPTRVSEGRHGDRQHQQHLLAPPPPTAHLPLRMTPAPPRQMPHQRARHNVHMVPAPPRPPLPTPPTAHHPRTTGTHTRMAIGRSRPPRRRGGSSAVAEGRDLPPPQRGGQGGQGGRGGLRSVEGPRDNHPRRERGERPQAPDDGRDRDEVMVPAAAAPEGHPDSDPWRLGGQDERPASLCRSPMNIQSPQTRFGKT</sequence>